<name>A0A8T1AZN9_9STRA</name>
<dbReference type="EMBL" id="RCMI01001059">
    <property type="protein sequence ID" value="KAG2891556.1"/>
    <property type="molecule type" value="Genomic_DNA"/>
</dbReference>
<dbReference type="EMBL" id="RCMK01001069">
    <property type="protein sequence ID" value="KAG2902987.1"/>
    <property type="molecule type" value="Genomic_DNA"/>
</dbReference>
<proteinExistence type="predicted"/>
<dbReference type="Proteomes" id="UP000736787">
    <property type="component" value="Unassembled WGS sequence"/>
</dbReference>
<reference evidence="2" key="1">
    <citation type="submission" date="2018-10" db="EMBL/GenBank/DDBJ databases">
        <title>Effector identification in a new, highly contiguous assembly of the strawberry crown rot pathogen Phytophthora cactorum.</title>
        <authorList>
            <person name="Armitage A.D."/>
            <person name="Nellist C.F."/>
            <person name="Bates H."/>
            <person name="Vickerstaff R.J."/>
            <person name="Harrison R.J."/>
        </authorList>
    </citation>
    <scope>NUCLEOTIDE SEQUENCE</scope>
    <source>
        <strain evidence="1">15-7</strain>
        <strain evidence="2">4032</strain>
        <strain evidence="3">4040</strain>
        <strain evidence="4">P415</strain>
        <strain evidence="5">P421</strain>
    </source>
</reference>
<evidence type="ECO:0000313" key="2">
    <source>
        <dbReference type="EMBL" id="KAG2891556.1"/>
    </source>
</evidence>
<sequence length="85" mass="9097">MQTLRTDGAQSIAQKSSAAREIALLKEEQINCIKQLKVRDVVAKLYFGIAGAEVDGDDAQSVAGYCSEVFVGLFGERCAAQQGET</sequence>
<dbReference type="AlphaFoldDB" id="A0A8T1AZN9"/>
<dbReference type="VEuPathDB" id="FungiDB:PC110_g11227"/>
<dbReference type="EMBL" id="RCMG01001026">
    <property type="protein sequence ID" value="KAG2838658.1"/>
    <property type="molecule type" value="Genomic_DNA"/>
</dbReference>
<dbReference type="Proteomes" id="UP000760860">
    <property type="component" value="Unassembled WGS sequence"/>
</dbReference>
<comment type="caution">
    <text evidence="2">The sequence shown here is derived from an EMBL/GenBank/DDBJ whole genome shotgun (WGS) entry which is preliminary data.</text>
</comment>
<dbReference type="Proteomes" id="UP000697107">
    <property type="component" value="Unassembled WGS sequence"/>
</dbReference>
<evidence type="ECO:0000313" key="1">
    <source>
        <dbReference type="EMBL" id="KAG2838658.1"/>
    </source>
</evidence>
<protein>
    <submittedName>
        <fullName evidence="2">Uncharacterized protein</fullName>
    </submittedName>
</protein>
<accession>A0A8T1AZN9</accession>
<organism evidence="2 6">
    <name type="scientific">Phytophthora cactorum</name>
    <dbReference type="NCBI Taxonomy" id="29920"/>
    <lineage>
        <taxon>Eukaryota</taxon>
        <taxon>Sar</taxon>
        <taxon>Stramenopiles</taxon>
        <taxon>Oomycota</taxon>
        <taxon>Peronosporomycetes</taxon>
        <taxon>Peronosporales</taxon>
        <taxon>Peronosporaceae</taxon>
        <taxon>Phytophthora</taxon>
    </lineage>
</organism>
<gene>
    <name evidence="1" type="ORF">PC113_g19623</name>
    <name evidence="2" type="ORF">PC115_g19153</name>
    <name evidence="3" type="ORF">PC117_g21348</name>
    <name evidence="4" type="ORF">PC118_g18363</name>
    <name evidence="5" type="ORF">PC129_g19793</name>
</gene>
<dbReference type="Proteomes" id="UP000735874">
    <property type="component" value="Unassembled WGS sequence"/>
</dbReference>
<dbReference type="EMBL" id="RCML01000903">
    <property type="protein sequence ID" value="KAG2967836.1"/>
    <property type="molecule type" value="Genomic_DNA"/>
</dbReference>
<dbReference type="EMBL" id="RCMV01001314">
    <property type="protein sequence ID" value="KAG3209185.1"/>
    <property type="molecule type" value="Genomic_DNA"/>
</dbReference>
<evidence type="ECO:0000313" key="4">
    <source>
        <dbReference type="EMBL" id="KAG2967836.1"/>
    </source>
</evidence>
<evidence type="ECO:0000313" key="6">
    <source>
        <dbReference type="Proteomes" id="UP000774804"/>
    </source>
</evidence>
<evidence type="ECO:0000313" key="5">
    <source>
        <dbReference type="EMBL" id="KAG3209185.1"/>
    </source>
</evidence>
<evidence type="ECO:0000313" key="3">
    <source>
        <dbReference type="EMBL" id="KAG2902987.1"/>
    </source>
</evidence>
<dbReference type="Proteomes" id="UP000774804">
    <property type="component" value="Unassembled WGS sequence"/>
</dbReference>